<feature type="region of interest" description="Disordered" evidence="1">
    <location>
        <begin position="90"/>
        <end position="130"/>
    </location>
</feature>
<protein>
    <submittedName>
        <fullName evidence="2">Uncharacterized protein</fullName>
    </submittedName>
</protein>
<evidence type="ECO:0000313" key="3">
    <source>
        <dbReference type="Proteomes" id="UP001396334"/>
    </source>
</evidence>
<sequence>MGSRRLRKNGSPSPLYEPPAVEPEPVVETEPVELEPSIEPEPLVESDESNEFEDSDYNGSVRSESITSEFDDSDFSVEYMSQFHVDVGIDFEGNVRVPPSVGKERVDNESETKVSDSLHSPNESDSDSGK</sequence>
<comment type="caution">
    <text evidence="2">The sequence shown here is derived from an EMBL/GenBank/DDBJ whole genome shotgun (WGS) entry which is preliminary data.</text>
</comment>
<evidence type="ECO:0000256" key="1">
    <source>
        <dbReference type="SAM" id="MobiDB-lite"/>
    </source>
</evidence>
<reference evidence="2 3" key="1">
    <citation type="journal article" date="2024" name="G3 (Bethesda)">
        <title>Genome assembly of Hibiscus sabdariffa L. provides insights into metabolisms of medicinal natural products.</title>
        <authorList>
            <person name="Kim T."/>
        </authorList>
    </citation>
    <scope>NUCLEOTIDE SEQUENCE [LARGE SCALE GENOMIC DNA]</scope>
    <source>
        <strain evidence="2">TK-2024</strain>
        <tissue evidence="2">Old leaves</tissue>
    </source>
</reference>
<feature type="compositionally biased region" description="Polar residues" evidence="1">
    <location>
        <begin position="57"/>
        <end position="68"/>
    </location>
</feature>
<organism evidence="2 3">
    <name type="scientific">Hibiscus sabdariffa</name>
    <name type="common">roselle</name>
    <dbReference type="NCBI Taxonomy" id="183260"/>
    <lineage>
        <taxon>Eukaryota</taxon>
        <taxon>Viridiplantae</taxon>
        <taxon>Streptophyta</taxon>
        <taxon>Embryophyta</taxon>
        <taxon>Tracheophyta</taxon>
        <taxon>Spermatophyta</taxon>
        <taxon>Magnoliopsida</taxon>
        <taxon>eudicotyledons</taxon>
        <taxon>Gunneridae</taxon>
        <taxon>Pentapetalae</taxon>
        <taxon>rosids</taxon>
        <taxon>malvids</taxon>
        <taxon>Malvales</taxon>
        <taxon>Malvaceae</taxon>
        <taxon>Malvoideae</taxon>
        <taxon>Hibiscus</taxon>
    </lineage>
</organism>
<dbReference type="EMBL" id="JBBPBN010000059">
    <property type="protein sequence ID" value="KAK8987967.1"/>
    <property type="molecule type" value="Genomic_DNA"/>
</dbReference>
<gene>
    <name evidence="2" type="ORF">V6N11_065571</name>
</gene>
<name>A0ABR2PHP2_9ROSI</name>
<feature type="compositionally biased region" description="Basic and acidic residues" evidence="1">
    <location>
        <begin position="102"/>
        <end position="116"/>
    </location>
</feature>
<evidence type="ECO:0000313" key="2">
    <source>
        <dbReference type="EMBL" id="KAK8987967.1"/>
    </source>
</evidence>
<feature type="compositionally biased region" description="Acidic residues" evidence="1">
    <location>
        <begin position="25"/>
        <end position="56"/>
    </location>
</feature>
<accession>A0ABR2PHP2</accession>
<dbReference type="Proteomes" id="UP001396334">
    <property type="component" value="Unassembled WGS sequence"/>
</dbReference>
<keyword evidence="3" id="KW-1185">Reference proteome</keyword>
<feature type="region of interest" description="Disordered" evidence="1">
    <location>
        <begin position="1"/>
        <end position="74"/>
    </location>
</feature>
<proteinExistence type="predicted"/>